<evidence type="ECO:0000256" key="5">
    <source>
        <dbReference type="ARBA" id="ARBA00022723"/>
    </source>
</evidence>
<dbReference type="Proteomes" id="UP001175261">
    <property type="component" value="Unassembled WGS sequence"/>
</dbReference>
<dbReference type="GO" id="GO:0000706">
    <property type="term" value="P:meiotic DNA double-strand break processing"/>
    <property type="evidence" value="ECO:0007669"/>
    <property type="project" value="TreeGrafter"/>
</dbReference>
<dbReference type="Pfam" id="PF21180">
    <property type="entry name" value="TOP6A-Spo11_Toprim"/>
    <property type="match status" value="1"/>
</dbReference>
<evidence type="ECO:0000256" key="6">
    <source>
        <dbReference type="ARBA" id="ARBA00022842"/>
    </source>
</evidence>
<comment type="caution">
    <text evidence="13">The sequence shown here is derived from an EMBL/GenBank/DDBJ whole genome shotgun (WGS) entry which is preliminary data.</text>
</comment>
<evidence type="ECO:0000313" key="14">
    <source>
        <dbReference type="Proteomes" id="UP001175261"/>
    </source>
</evidence>
<dbReference type="PANTHER" id="PTHR10848:SF0">
    <property type="entry name" value="MEIOTIC RECOMBINATION PROTEIN SPO11"/>
    <property type="match status" value="1"/>
</dbReference>
<feature type="domain" description="Spo11/DNA topoisomerase VI subunit A N-terminal" evidence="11">
    <location>
        <begin position="59"/>
        <end position="120"/>
    </location>
</feature>
<evidence type="ECO:0000256" key="10">
    <source>
        <dbReference type="PROSITE-ProRule" id="PRU01385"/>
    </source>
</evidence>
<dbReference type="GO" id="GO:0007131">
    <property type="term" value="P:reciprocal meiotic recombination"/>
    <property type="evidence" value="ECO:0007669"/>
    <property type="project" value="TreeGrafter"/>
</dbReference>
<dbReference type="AlphaFoldDB" id="A0AA39GAQ5"/>
<keyword evidence="14" id="KW-1185">Reference proteome</keyword>
<dbReference type="GO" id="GO:0005524">
    <property type="term" value="F:ATP binding"/>
    <property type="evidence" value="ECO:0007669"/>
    <property type="project" value="InterPro"/>
</dbReference>
<dbReference type="SUPFAM" id="SSF56726">
    <property type="entry name" value="DNA topoisomerase IV, alpha subunit"/>
    <property type="match status" value="1"/>
</dbReference>
<sequence>MSSRQASGAVVNQIETILEPVLASLKLNQPASVTLASKKRGIVTFEEIRFPGRSPLEARKFARVILILQLAHDSVVSGTVLTKRNVFYQNQDLFTDQTSVDSLVDAVALTLAVAREDLNIVATSKGVVSGRALIRLAQNSLLDLSVGDCGTPIPLCGTIESIVLTHARWVLVVEKDAVFKTLSSTQYWENATAGPGILVTGKGYPDLITRNFLQTINRFAPDLPLLTLTDYDVDGLNIARCYRYNMDPTSRKPATVNLGISWLGIRTSQVVDLASSISPSTNGHVPAPTGSRFFRGDFISKDPIASTECRDPINGLTTRDRKVAVTVVTTLSDLAATDQAAADLKSEAQRMLMLGVKCEIQWLDESGNLLSWLDRELLRVCRADL</sequence>
<organism evidence="13 14">
    <name type="scientific">Sarocladium strictum</name>
    <name type="common">Black bundle disease fungus</name>
    <name type="synonym">Acremonium strictum</name>
    <dbReference type="NCBI Taxonomy" id="5046"/>
    <lineage>
        <taxon>Eukaryota</taxon>
        <taxon>Fungi</taxon>
        <taxon>Dikarya</taxon>
        <taxon>Ascomycota</taxon>
        <taxon>Pezizomycotina</taxon>
        <taxon>Sordariomycetes</taxon>
        <taxon>Hypocreomycetidae</taxon>
        <taxon>Hypocreales</taxon>
        <taxon>Sarocladiaceae</taxon>
        <taxon>Sarocladium</taxon>
    </lineage>
</organism>
<dbReference type="InterPro" id="IPR036388">
    <property type="entry name" value="WH-like_DNA-bd_sf"/>
</dbReference>
<name>A0AA39GAQ5_SARSR</name>
<dbReference type="GO" id="GO:0000228">
    <property type="term" value="C:nuclear chromosome"/>
    <property type="evidence" value="ECO:0007669"/>
    <property type="project" value="TreeGrafter"/>
</dbReference>
<dbReference type="Pfam" id="PF04406">
    <property type="entry name" value="TP6A_N"/>
    <property type="match status" value="1"/>
</dbReference>
<dbReference type="InterPro" id="IPR002815">
    <property type="entry name" value="Spo11/TopoVI_A"/>
</dbReference>
<proteinExistence type="inferred from homology"/>
<dbReference type="GO" id="GO:0003677">
    <property type="term" value="F:DNA binding"/>
    <property type="evidence" value="ECO:0007669"/>
    <property type="project" value="UniProtKB-UniRule"/>
</dbReference>
<evidence type="ECO:0000259" key="12">
    <source>
        <dbReference type="Pfam" id="PF21180"/>
    </source>
</evidence>
<dbReference type="EC" id="5.6.2.2" evidence="4"/>
<evidence type="ECO:0000259" key="11">
    <source>
        <dbReference type="Pfam" id="PF04406"/>
    </source>
</evidence>
<dbReference type="PRINTS" id="PR01550">
    <property type="entry name" value="TOP6AFAMILY"/>
</dbReference>
<comment type="cofactor">
    <cofactor evidence="2">
        <name>Mg(2+)</name>
        <dbReference type="ChEBI" id="CHEBI:18420"/>
    </cofactor>
</comment>
<dbReference type="GO" id="GO:0046872">
    <property type="term" value="F:metal ion binding"/>
    <property type="evidence" value="ECO:0007669"/>
    <property type="project" value="UniProtKB-KW"/>
</dbReference>
<dbReference type="EMBL" id="JAPDFR010000009">
    <property type="protein sequence ID" value="KAK0383661.1"/>
    <property type="molecule type" value="Genomic_DNA"/>
</dbReference>
<comment type="catalytic activity">
    <reaction evidence="1 10">
        <text>ATP-dependent breakage, passage and rejoining of double-stranded DNA.</text>
        <dbReference type="EC" id="5.6.2.2"/>
    </reaction>
</comment>
<evidence type="ECO:0000256" key="9">
    <source>
        <dbReference type="ARBA" id="ARBA00023235"/>
    </source>
</evidence>
<dbReference type="InterPro" id="IPR034136">
    <property type="entry name" value="TOPRIM_Topo6A/Spo11"/>
</dbReference>
<feature type="domain" description="Topoisomerase 6 subunit A/Spo11 TOPRIM" evidence="12">
    <location>
        <begin position="169"/>
        <end position="276"/>
    </location>
</feature>
<dbReference type="PANTHER" id="PTHR10848">
    <property type="entry name" value="MEIOTIC RECOMBINATION PROTEIN SPO11"/>
    <property type="match status" value="1"/>
</dbReference>
<keyword evidence="9 10" id="KW-0413">Isomerase</keyword>
<evidence type="ECO:0000256" key="1">
    <source>
        <dbReference type="ARBA" id="ARBA00000185"/>
    </source>
</evidence>
<protein>
    <recommendedName>
        <fullName evidence="4">DNA topoisomerase (ATP-hydrolyzing)</fullName>
        <ecNumber evidence="4">5.6.2.2</ecNumber>
    </recommendedName>
</protein>
<keyword evidence="8 10" id="KW-0238">DNA-binding</keyword>
<dbReference type="PROSITE" id="PS52041">
    <property type="entry name" value="TOPO_IIB"/>
    <property type="match status" value="1"/>
</dbReference>
<dbReference type="CDD" id="cd00223">
    <property type="entry name" value="TOPRIM_TopoIIB_SPO"/>
    <property type="match status" value="1"/>
</dbReference>
<dbReference type="GO" id="GO:0042138">
    <property type="term" value="P:meiotic DNA double-strand break formation"/>
    <property type="evidence" value="ECO:0007669"/>
    <property type="project" value="TreeGrafter"/>
</dbReference>
<gene>
    <name evidence="13" type="ORF">NLU13_9572</name>
</gene>
<keyword evidence="6" id="KW-0460">Magnesium</keyword>
<dbReference type="GO" id="GO:0003918">
    <property type="term" value="F:DNA topoisomerase type II (double strand cut, ATP-hydrolyzing) activity"/>
    <property type="evidence" value="ECO:0007669"/>
    <property type="project" value="UniProtKB-UniRule"/>
</dbReference>
<comment type="similarity">
    <text evidence="3 10">Belongs to the TOP6A family.</text>
</comment>
<evidence type="ECO:0000256" key="2">
    <source>
        <dbReference type="ARBA" id="ARBA00001946"/>
    </source>
</evidence>
<reference evidence="13" key="1">
    <citation type="submission" date="2022-10" db="EMBL/GenBank/DDBJ databases">
        <title>Determination and structural analysis of whole genome sequence of Sarocladium strictum F4-1.</title>
        <authorList>
            <person name="Hu L."/>
            <person name="Jiang Y."/>
        </authorList>
    </citation>
    <scope>NUCLEOTIDE SEQUENCE</scope>
    <source>
        <strain evidence="13">F4-1</strain>
    </source>
</reference>
<evidence type="ECO:0000256" key="8">
    <source>
        <dbReference type="ARBA" id="ARBA00023125"/>
    </source>
</evidence>
<dbReference type="Gene3D" id="1.10.10.10">
    <property type="entry name" value="Winged helix-like DNA-binding domain superfamily/Winged helix DNA-binding domain"/>
    <property type="match status" value="1"/>
</dbReference>
<dbReference type="InterPro" id="IPR036078">
    <property type="entry name" value="Spo11/TopoVI_A_sf"/>
</dbReference>
<keyword evidence="5" id="KW-0479">Metal-binding</keyword>
<dbReference type="InterPro" id="IPR013049">
    <property type="entry name" value="Spo11/TopoVI_A_N"/>
</dbReference>
<dbReference type="Gene3D" id="3.40.1360.10">
    <property type="match status" value="1"/>
</dbReference>
<feature type="active site" description="O-(5'-phospho-DNA)-tyrosine intermediate" evidence="10">
    <location>
        <position position="88"/>
    </location>
</feature>
<evidence type="ECO:0000256" key="4">
    <source>
        <dbReference type="ARBA" id="ARBA00012895"/>
    </source>
</evidence>
<accession>A0AA39GAQ5</accession>
<evidence type="ECO:0000256" key="7">
    <source>
        <dbReference type="ARBA" id="ARBA00023029"/>
    </source>
</evidence>
<keyword evidence="7 10" id="KW-0799">Topoisomerase</keyword>
<evidence type="ECO:0000256" key="3">
    <source>
        <dbReference type="ARBA" id="ARBA00006559"/>
    </source>
</evidence>
<evidence type="ECO:0000313" key="13">
    <source>
        <dbReference type="EMBL" id="KAK0383661.1"/>
    </source>
</evidence>